<dbReference type="Gene3D" id="2.40.10.10">
    <property type="entry name" value="Trypsin-like serine proteases"/>
    <property type="match status" value="1"/>
</dbReference>
<keyword evidence="6" id="KW-1185">Reference proteome</keyword>
<keyword evidence="3" id="KW-0732">Signal</keyword>
<dbReference type="PANTHER" id="PTHR24252">
    <property type="entry name" value="ACROSIN-RELATED"/>
    <property type="match status" value="1"/>
</dbReference>
<dbReference type="InterPro" id="IPR009003">
    <property type="entry name" value="Peptidase_S1_PA"/>
</dbReference>
<dbReference type="Proteomes" id="UP000186922">
    <property type="component" value="Unassembled WGS sequence"/>
</dbReference>
<proteinExistence type="predicted"/>
<evidence type="ECO:0000259" key="4">
    <source>
        <dbReference type="PROSITE" id="PS50240"/>
    </source>
</evidence>
<name>A0A1D1VPZ5_RAMVA</name>
<dbReference type="PROSITE" id="PS50240">
    <property type="entry name" value="TRYPSIN_DOM"/>
    <property type="match status" value="1"/>
</dbReference>
<evidence type="ECO:0000313" key="5">
    <source>
        <dbReference type="EMBL" id="GAV02253.1"/>
    </source>
</evidence>
<accession>A0A1D1VPZ5</accession>
<dbReference type="InterPro" id="IPR043504">
    <property type="entry name" value="Peptidase_S1_PA_chymotrypsin"/>
</dbReference>
<dbReference type="GO" id="GO:0006508">
    <property type="term" value="P:proteolysis"/>
    <property type="evidence" value="ECO:0007669"/>
    <property type="project" value="InterPro"/>
</dbReference>
<dbReference type="InterPro" id="IPR001254">
    <property type="entry name" value="Trypsin_dom"/>
</dbReference>
<feature type="compositionally biased region" description="Pro residues" evidence="2">
    <location>
        <begin position="135"/>
        <end position="144"/>
    </location>
</feature>
<organism evidence="5 6">
    <name type="scientific">Ramazzottius varieornatus</name>
    <name type="common">Water bear</name>
    <name type="synonym">Tardigrade</name>
    <dbReference type="NCBI Taxonomy" id="947166"/>
    <lineage>
        <taxon>Eukaryota</taxon>
        <taxon>Metazoa</taxon>
        <taxon>Ecdysozoa</taxon>
        <taxon>Tardigrada</taxon>
        <taxon>Eutardigrada</taxon>
        <taxon>Parachela</taxon>
        <taxon>Hypsibioidea</taxon>
        <taxon>Ramazzottiidae</taxon>
        <taxon>Ramazzottius</taxon>
    </lineage>
</organism>
<dbReference type="FunFam" id="2.40.10.10:FF:000068">
    <property type="entry name" value="transmembrane protease serine 2"/>
    <property type="match status" value="1"/>
</dbReference>
<dbReference type="SMART" id="SM00020">
    <property type="entry name" value="Tryp_SPc"/>
    <property type="match status" value="1"/>
</dbReference>
<feature type="compositionally biased region" description="Low complexity" evidence="2">
    <location>
        <begin position="118"/>
        <end position="134"/>
    </location>
</feature>
<sequence length="574" mass="63127">MSRFLIFAVCCFSGRFFRWITRCSVKRPRNTKTISARPDDYFYCSISPFLITVDSSHFWLLEPFDVLTMLKLLLVSLYVAVQLATGIDGLLPQFLELRANLLEARQFGGFGRPNFNGRPNNFNQFNNNNNNNFGRPPPPPPQQQRPPSQQSGDPRGPANVFTLSADRFPLEDELNVPTDRLPGVSSGNVIIPSGNAAVNTNKINVDESGIVPADAKTCVSTKNDQTSNGFCSNVFDVVIKRRCSNFRTLKSSDCQDSEVCCFKLSADDHIDTPFDQVPCGLRRTPELAQRELQRIADEENFDTVPMRILGGLEAFQTEICWQVAIMVDGKYVCGGAAINSRFVVTAGHCLNDVENLKQVTVITGTSDLKKPGRCTETFQVSDVIFNDNYDPRTLVFDFAVIKLSSPITNSNCTCRVCIPDTSKPLENPEASGTLECIVTGYGTTEAGKSPADVGPLNIGRVSVIPESTADPKCSNRMHTSSMIPSTFFVDDSMLCAIGEDPNKITDTCDLDGGSPLACKLHSEAEVYTLVGLSSWGLPCGSNVVRNSADQEVRIPTVYSRVRSVAKWIEDKTRL</sequence>
<feature type="region of interest" description="Disordered" evidence="2">
    <location>
        <begin position="118"/>
        <end position="160"/>
    </location>
</feature>
<dbReference type="SUPFAM" id="SSF50494">
    <property type="entry name" value="Trypsin-like serine proteases"/>
    <property type="match status" value="1"/>
</dbReference>
<evidence type="ECO:0000256" key="1">
    <source>
        <dbReference type="ARBA" id="ARBA00023157"/>
    </source>
</evidence>
<feature type="domain" description="Peptidase S1" evidence="4">
    <location>
        <begin position="308"/>
        <end position="573"/>
    </location>
</feature>
<dbReference type="PROSITE" id="PS00134">
    <property type="entry name" value="TRYPSIN_HIS"/>
    <property type="match status" value="1"/>
</dbReference>
<dbReference type="EMBL" id="BDGG01000008">
    <property type="protein sequence ID" value="GAV02253.1"/>
    <property type="molecule type" value="Genomic_DNA"/>
</dbReference>
<evidence type="ECO:0000256" key="3">
    <source>
        <dbReference type="SAM" id="SignalP"/>
    </source>
</evidence>
<dbReference type="PRINTS" id="PR00722">
    <property type="entry name" value="CHYMOTRYPSIN"/>
</dbReference>
<dbReference type="CDD" id="cd00190">
    <property type="entry name" value="Tryp_SPc"/>
    <property type="match status" value="1"/>
</dbReference>
<feature type="chain" id="PRO_5008898698" description="Peptidase S1 domain-containing protein" evidence="3">
    <location>
        <begin position="17"/>
        <end position="574"/>
    </location>
</feature>
<protein>
    <recommendedName>
        <fullName evidence="4">Peptidase S1 domain-containing protein</fullName>
    </recommendedName>
</protein>
<dbReference type="GO" id="GO:0004252">
    <property type="term" value="F:serine-type endopeptidase activity"/>
    <property type="evidence" value="ECO:0007669"/>
    <property type="project" value="InterPro"/>
</dbReference>
<keyword evidence="1" id="KW-1015">Disulfide bond</keyword>
<dbReference type="Pfam" id="PF00089">
    <property type="entry name" value="Trypsin"/>
    <property type="match status" value="1"/>
</dbReference>
<dbReference type="InterPro" id="IPR018114">
    <property type="entry name" value="TRYPSIN_HIS"/>
</dbReference>
<reference evidence="5 6" key="1">
    <citation type="journal article" date="2016" name="Nat. Commun.">
        <title>Extremotolerant tardigrade genome and improved radiotolerance of human cultured cells by tardigrade-unique protein.</title>
        <authorList>
            <person name="Hashimoto T."/>
            <person name="Horikawa D.D."/>
            <person name="Saito Y."/>
            <person name="Kuwahara H."/>
            <person name="Kozuka-Hata H."/>
            <person name="Shin-I T."/>
            <person name="Minakuchi Y."/>
            <person name="Ohishi K."/>
            <person name="Motoyama A."/>
            <person name="Aizu T."/>
            <person name="Enomoto A."/>
            <person name="Kondo K."/>
            <person name="Tanaka S."/>
            <person name="Hara Y."/>
            <person name="Koshikawa S."/>
            <person name="Sagara H."/>
            <person name="Miura T."/>
            <person name="Yokobori S."/>
            <person name="Miyagawa K."/>
            <person name="Suzuki Y."/>
            <person name="Kubo T."/>
            <person name="Oyama M."/>
            <person name="Kohara Y."/>
            <person name="Fujiyama A."/>
            <person name="Arakawa K."/>
            <person name="Katayama T."/>
            <person name="Toyoda A."/>
            <person name="Kunieda T."/>
        </authorList>
    </citation>
    <scope>NUCLEOTIDE SEQUENCE [LARGE SCALE GENOMIC DNA]</scope>
    <source>
        <strain evidence="5 6">YOKOZUNA-1</strain>
    </source>
</reference>
<dbReference type="STRING" id="947166.A0A1D1VPZ5"/>
<dbReference type="AlphaFoldDB" id="A0A1D1VPZ5"/>
<evidence type="ECO:0000313" key="6">
    <source>
        <dbReference type="Proteomes" id="UP000186922"/>
    </source>
</evidence>
<gene>
    <name evidence="5" type="primary">RvY_12844-1</name>
    <name evidence="5" type="synonym">RvY_12844.1</name>
    <name evidence="5" type="ORF">RvY_12844</name>
</gene>
<feature type="signal peptide" evidence="3">
    <location>
        <begin position="1"/>
        <end position="16"/>
    </location>
</feature>
<dbReference type="InterPro" id="IPR001314">
    <property type="entry name" value="Peptidase_S1A"/>
</dbReference>
<dbReference type="OrthoDB" id="6261922at2759"/>
<evidence type="ECO:0000256" key="2">
    <source>
        <dbReference type="SAM" id="MobiDB-lite"/>
    </source>
</evidence>
<comment type="caution">
    <text evidence="5">The sequence shown here is derived from an EMBL/GenBank/DDBJ whole genome shotgun (WGS) entry which is preliminary data.</text>
</comment>
<dbReference type="PANTHER" id="PTHR24252:SF7">
    <property type="entry name" value="HYALIN"/>
    <property type="match status" value="1"/>
</dbReference>